<dbReference type="PANTHER" id="PTHR23131">
    <property type="entry name" value="ENDORIBONUCLEASE LACTB2"/>
    <property type="match status" value="1"/>
</dbReference>
<dbReference type="KEGG" id="schy:GVO57_06505"/>
<dbReference type="Proteomes" id="UP000464468">
    <property type="component" value="Chromosome"/>
</dbReference>
<dbReference type="Pfam" id="PF00753">
    <property type="entry name" value="Lactamase_B"/>
    <property type="match status" value="1"/>
</dbReference>
<dbReference type="InterPro" id="IPR001279">
    <property type="entry name" value="Metallo-B-lactamas"/>
</dbReference>
<evidence type="ECO:0000313" key="2">
    <source>
        <dbReference type="EMBL" id="QHL91836.1"/>
    </source>
</evidence>
<organism evidence="2 3">
    <name type="scientific">Sphingomonas changnyeongensis</name>
    <dbReference type="NCBI Taxonomy" id="2698679"/>
    <lineage>
        <taxon>Bacteria</taxon>
        <taxon>Pseudomonadati</taxon>
        <taxon>Pseudomonadota</taxon>
        <taxon>Alphaproteobacteria</taxon>
        <taxon>Sphingomonadales</taxon>
        <taxon>Sphingomonadaceae</taxon>
        <taxon>Sphingomonas</taxon>
    </lineage>
</organism>
<dbReference type="InterPro" id="IPR048933">
    <property type="entry name" value="B_lactamase-like_C"/>
</dbReference>
<reference evidence="2 3" key="1">
    <citation type="submission" date="2020-01" db="EMBL/GenBank/DDBJ databases">
        <title>Sphingomonas sp. C33 whole genome sequece.</title>
        <authorList>
            <person name="Park C."/>
        </authorList>
    </citation>
    <scope>NUCLEOTIDE SEQUENCE [LARGE SCALE GENOMIC DNA]</scope>
    <source>
        <strain evidence="2 3">C33</strain>
    </source>
</reference>
<feature type="domain" description="Metallo-beta-lactamase" evidence="1">
    <location>
        <begin position="48"/>
        <end position="263"/>
    </location>
</feature>
<dbReference type="InterPro" id="IPR050662">
    <property type="entry name" value="Sec-metab_biosynth-thioest"/>
</dbReference>
<proteinExistence type="predicted"/>
<accession>A0A7Z2NXX2</accession>
<evidence type="ECO:0000313" key="3">
    <source>
        <dbReference type="Proteomes" id="UP000464468"/>
    </source>
</evidence>
<dbReference type="InterPro" id="IPR036866">
    <property type="entry name" value="RibonucZ/Hydroxyglut_hydro"/>
</dbReference>
<dbReference type="InterPro" id="IPR036388">
    <property type="entry name" value="WH-like_DNA-bd_sf"/>
</dbReference>
<dbReference type="Pfam" id="PF21221">
    <property type="entry name" value="B_lactamase-like_C"/>
    <property type="match status" value="1"/>
</dbReference>
<protein>
    <submittedName>
        <fullName evidence="2">MBL fold metallo-hydrolase</fullName>
    </submittedName>
</protein>
<dbReference type="AlphaFoldDB" id="A0A7Z2NXX2"/>
<dbReference type="EMBL" id="CP047895">
    <property type="protein sequence ID" value="QHL91836.1"/>
    <property type="molecule type" value="Genomic_DNA"/>
</dbReference>
<dbReference type="GO" id="GO:0016787">
    <property type="term" value="F:hydrolase activity"/>
    <property type="evidence" value="ECO:0007669"/>
    <property type="project" value="UniProtKB-KW"/>
</dbReference>
<sequence>MADHHPRRGTARGLDYPFGDRAPAPGEIIDLGQGVSWIRLPLGGPLGHINVWAVEEADGLALIDTGVPTDACKQAWRDVLAGPLGGRPVSRVICTHMHPDHIGLAGWLCTKFGTSLWMTRGEYLTARLLCADARPAPPAEAVATWRGAGWTEAQIAAATARGWGSFARSVHRMPEGFVRVKAGDDLGGGWRAVIGSGHSPEHLCLVDEVRGMMIAGDQVLPRISSIVAISILEPEADPLGEWLASIARLRAELPGDLLVLPAHGAVFTGLHARLDALADGHLRTLDRLHARLVERPLRAVDCFGVMFKRAIDDKLLGMATGETLAHLQHLEQAGRAVREPVDGVWWWRAC</sequence>
<dbReference type="SMART" id="SM00849">
    <property type="entry name" value="Lactamase_B"/>
    <property type="match status" value="1"/>
</dbReference>
<gene>
    <name evidence="2" type="ORF">GVO57_06505</name>
</gene>
<dbReference type="Gene3D" id="3.60.15.10">
    <property type="entry name" value="Ribonuclease Z/Hydroxyacylglutathione hydrolase-like"/>
    <property type="match status" value="1"/>
</dbReference>
<evidence type="ECO:0000259" key="1">
    <source>
        <dbReference type="SMART" id="SM00849"/>
    </source>
</evidence>
<keyword evidence="2" id="KW-0378">Hydrolase</keyword>
<name>A0A7Z2NXX2_9SPHN</name>
<dbReference type="SUPFAM" id="SSF56281">
    <property type="entry name" value="Metallo-hydrolase/oxidoreductase"/>
    <property type="match status" value="1"/>
</dbReference>
<keyword evidence="3" id="KW-1185">Reference proteome</keyword>
<dbReference type="PANTHER" id="PTHR23131:SF4">
    <property type="entry name" value="METALLO-BETA-LACTAMASE SUPERFAMILY POTEIN"/>
    <property type="match status" value="1"/>
</dbReference>
<dbReference type="Gene3D" id="1.10.10.10">
    <property type="entry name" value="Winged helix-like DNA-binding domain superfamily/Winged helix DNA-binding domain"/>
    <property type="match status" value="1"/>
</dbReference>